<feature type="region of interest" description="Disordered" evidence="7">
    <location>
        <begin position="206"/>
        <end position="272"/>
    </location>
</feature>
<proteinExistence type="inferred from homology"/>
<evidence type="ECO:0000256" key="6">
    <source>
        <dbReference type="ARBA" id="ARBA00023242"/>
    </source>
</evidence>
<evidence type="ECO:0000256" key="7">
    <source>
        <dbReference type="SAM" id="MobiDB-lite"/>
    </source>
</evidence>
<dbReference type="Gene3D" id="1.20.5.170">
    <property type="match status" value="1"/>
</dbReference>
<dbReference type="PROSITE" id="PS00036">
    <property type="entry name" value="BZIP_BASIC"/>
    <property type="match status" value="1"/>
</dbReference>
<dbReference type="SUPFAM" id="SSF57959">
    <property type="entry name" value="Leucine zipper domain"/>
    <property type="match status" value="1"/>
</dbReference>
<dbReference type="GO" id="GO:0005634">
    <property type="term" value="C:nucleus"/>
    <property type="evidence" value="ECO:0007669"/>
    <property type="project" value="UniProtKB-SubCell"/>
</dbReference>
<dbReference type="EMBL" id="LR743602">
    <property type="protein sequence ID" value="CAA2632366.1"/>
    <property type="molecule type" value="Genomic_DNA"/>
</dbReference>
<evidence type="ECO:0000313" key="10">
    <source>
        <dbReference type="Proteomes" id="UP001189122"/>
    </source>
</evidence>
<name>A0A7I8JNB7_SPIIN</name>
<dbReference type="InterPro" id="IPR045314">
    <property type="entry name" value="bZIP_plant_GBF1"/>
</dbReference>
<dbReference type="Proteomes" id="UP001189122">
    <property type="component" value="Unassembled WGS sequence"/>
</dbReference>
<feature type="domain" description="BZIP" evidence="8">
    <location>
        <begin position="140"/>
        <end position="155"/>
    </location>
</feature>
<evidence type="ECO:0000256" key="3">
    <source>
        <dbReference type="ARBA" id="ARBA00023015"/>
    </source>
</evidence>
<evidence type="ECO:0000256" key="4">
    <source>
        <dbReference type="ARBA" id="ARBA00023125"/>
    </source>
</evidence>
<feature type="region of interest" description="Disordered" evidence="7">
    <location>
        <begin position="1"/>
        <end position="21"/>
    </location>
</feature>
<evidence type="ECO:0000256" key="1">
    <source>
        <dbReference type="ARBA" id="ARBA00004123"/>
    </source>
</evidence>
<dbReference type="InterPro" id="IPR012900">
    <property type="entry name" value="MFMR"/>
</dbReference>
<dbReference type="InterPro" id="IPR046347">
    <property type="entry name" value="bZIP_sf"/>
</dbReference>
<organism evidence="9">
    <name type="scientific">Spirodela intermedia</name>
    <name type="common">Intermediate duckweed</name>
    <dbReference type="NCBI Taxonomy" id="51605"/>
    <lineage>
        <taxon>Eukaryota</taxon>
        <taxon>Viridiplantae</taxon>
        <taxon>Streptophyta</taxon>
        <taxon>Embryophyta</taxon>
        <taxon>Tracheophyta</taxon>
        <taxon>Spermatophyta</taxon>
        <taxon>Magnoliopsida</taxon>
        <taxon>Liliopsida</taxon>
        <taxon>Araceae</taxon>
        <taxon>Lemnoideae</taxon>
        <taxon>Spirodela</taxon>
    </lineage>
</organism>
<keyword evidence="6" id="KW-0539">Nucleus</keyword>
<dbReference type="EMBL" id="CACRZD030000015">
    <property type="protein sequence ID" value="CAA6671580.1"/>
    <property type="molecule type" value="Genomic_DNA"/>
</dbReference>
<dbReference type="InterPro" id="IPR044827">
    <property type="entry name" value="GBF-like"/>
</dbReference>
<dbReference type="Pfam" id="PF00170">
    <property type="entry name" value="bZIP_1"/>
    <property type="match status" value="1"/>
</dbReference>
<dbReference type="Pfam" id="PF07777">
    <property type="entry name" value="MFMR"/>
    <property type="match status" value="1"/>
</dbReference>
<reference evidence="9 10" key="1">
    <citation type="submission" date="2019-12" db="EMBL/GenBank/DDBJ databases">
        <authorList>
            <person name="Scholz U."/>
            <person name="Mascher M."/>
            <person name="Fiebig A."/>
        </authorList>
    </citation>
    <scope>NUCLEOTIDE SEQUENCE</scope>
</reference>
<keyword evidence="4" id="KW-0238">DNA-binding</keyword>
<sequence>MGNDEAATPSKAEKASASVLEQSNVHPYPDWATMQAYYGSGMAMPSPYFGTNVTPAHPPHPYMWAPPTLVIQGTPVKSPHNKVMKGPDELAVSACNASDENESGSVADVMSQSESEVKDSSDGSNKNNVKRDDRELKRQKRKQSNRESARRSRLRKQVPSTTATTNRTCSKIDSLVAENLALKSEVSQLSKDSARLRLENSALEDKLKEAQSVSSSTKTESGNPASAVTENFLSRISNSPSTTRSEPPSAESPGKLRQLLESSSRAGAAVVG</sequence>
<keyword evidence="10" id="KW-1185">Reference proteome</keyword>
<gene>
    <name evidence="9" type="ORF">SI7747_15017988</name>
</gene>
<dbReference type="CDD" id="cd14702">
    <property type="entry name" value="bZIP_plant_GBF1"/>
    <property type="match status" value="1"/>
</dbReference>
<keyword evidence="3" id="KW-0805">Transcription regulation</keyword>
<evidence type="ECO:0000313" key="9">
    <source>
        <dbReference type="EMBL" id="CAA2632366.1"/>
    </source>
</evidence>
<dbReference type="InterPro" id="IPR004827">
    <property type="entry name" value="bZIP"/>
</dbReference>
<evidence type="ECO:0000256" key="2">
    <source>
        <dbReference type="ARBA" id="ARBA00007163"/>
    </source>
</evidence>
<feature type="region of interest" description="Disordered" evidence="7">
    <location>
        <begin position="79"/>
        <end position="169"/>
    </location>
</feature>
<dbReference type="PANTHER" id="PTHR45967:SF38">
    <property type="entry name" value="G-BOX-BINDING FACTOR 2"/>
    <property type="match status" value="1"/>
</dbReference>
<feature type="compositionally biased region" description="Polar residues" evidence="7">
    <location>
        <begin position="211"/>
        <end position="246"/>
    </location>
</feature>
<dbReference type="GO" id="GO:0003700">
    <property type="term" value="F:DNA-binding transcription factor activity"/>
    <property type="evidence" value="ECO:0007669"/>
    <property type="project" value="InterPro"/>
</dbReference>
<evidence type="ECO:0000256" key="5">
    <source>
        <dbReference type="ARBA" id="ARBA00023163"/>
    </source>
</evidence>
<feature type="compositionally biased region" description="Polar residues" evidence="7">
    <location>
        <begin position="158"/>
        <end position="169"/>
    </location>
</feature>
<dbReference type="SMART" id="SM00338">
    <property type="entry name" value="BRLZ"/>
    <property type="match status" value="1"/>
</dbReference>
<accession>A0A7I8JNB7</accession>
<comment type="subcellular location">
    <subcellularLocation>
        <location evidence="1">Nucleus</location>
    </subcellularLocation>
</comment>
<evidence type="ECO:0000259" key="8">
    <source>
        <dbReference type="PROSITE" id="PS00036"/>
    </source>
</evidence>
<keyword evidence="5" id="KW-0804">Transcription</keyword>
<dbReference type="PANTHER" id="PTHR45967">
    <property type="entry name" value="G-BOX-BINDING FACTOR 3-RELATED"/>
    <property type="match status" value="1"/>
</dbReference>
<comment type="similarity">
    <text evidence="2">Belongs to the bZIP family.</text>
</comment>
<protein>
    <recommendedName>
        <fullName evidence="8">BZIP domain-containing protein</fullName>
    </recommendedName>
</protein>
<dbReference type="AlphaFoldDB" id="A0A7I8JNB7"/>
<dbReference type="GO" id="GO:0000976">
    <property type="term" value="F:transcription cis-regulatory region binding"/>
    <property type="evidence" value="ECO:0007669"/>
    <property type="project" value="UniProtKB-ARBA"/>
</dbReference>